<name>A0A7H9FNM1_CITFR</name>
<dbReference type="AlphaFoldDB" id="A0A7H9FNM1"/>
<proteinExistence type="predicted"/>
<evidence type="ECO:0000259" key="1">
    <source>
        <dbReference type="PROSITE" id="PS51208"/>
    </source>
</evidence>
<dbReference type="EMBL" id="JABXRI010000001">
    <property type="protein sequence ID" value="MBA8061149.1"/>
    <property type="molecule type" value="Genomic_DNA"/>
</dbReference>
<evidence type="ECO:0000313" key="4">
    <source>
        <dbReference type="Proteomes" id="UP000510650"/>
    </source>
</evidence>
<dbReference type="RefSeq" id="WP_137362482.1">
    <property type="nucleotide sequence ID" value="NZ_CP055538.1"/>
</dbReference>
<reference evidence="3" key="2">
    <citation type="journal article" date="2021" name="Microb. Genom.">
        <title>A genomic epidemiological study shows that prevalence of antimicrobial resistance in Enterobacterales is associated with the livestock host, as well as antimicrobial usage.</title>
        <authorList>
            <person name="AbuOun M."/>
            <person name="Jones H."/>
            <person name="Stubberfield E."/>
            <person name="Gilson D."/>
            <person name="Shaw L.P."/>
            <person name="Hubbard A.T.M."/>
            <person name="Chau K.K."/>
            <person name="Sebra R."/>
            <person name="Peto T.E.A."/>
            <person name="Crook D.W."/>
            <person name="Read D.S."/>
            <person name="Gweon H.S."/>
            <person name="Walker A.S."/>
            <person name="Stoesser N."/>
            <person name="Smith R.P."/>
            <person name="Anjum M.F."/>
            <person name="On Behalf Of The Rehab Consortium."/>
        </authorList>
    </citation>
    <scope>NUCLEOTIDE SEQUENCE</scope>
    <source>
        <strain evidence="3">RHBSTW-00398</strain>
    </source>
</reference>
<feature type="domain" description="Autotransporter" evidence="1">
    <location>
        <begin position="1"/>
        <end position="234"/>
    </location>
</feature>
<dbReference type="PROSITE" id="PS51208">
    <property type="entry name" value="AUTOTRANSPORTER"/>
    <property type="match status" value="1"/>
</dbReference>
<sequence length="234" mass="25843">MIIRNSSGRQRFNLLVSVVVCALSTHTAYGWQQEYIVDAMSGHTAERYTWDSDHQPRYNDILEERIRSTKSVAGPVVNLADQTTLDTTSGMSMGWNFPVSRQVTTGPIAALHYDGSATSTYNEFGDSATSVTQTDPLWHASVSTLGWRVNSQFGDVRPWAQISYNQQFGENIWKAQSGLSRMSAASQDGNWLDVTVGADMLLNPHMAAYAALSQAENSTNNSDYMYTMGVSAKF</sequence>
<gene>
    <name evidence="2" type="ORF">HV077_01690</name>
    <name evidence="3" type="ORF">HV183_00695</name>
</gene>
<dbReference type="Proteomes" id="UP000510650">
    <property type="component" value="Chromosome"/>
</dbReference>
<evidence type="ECO:0000313" key="2">
    <source>
        <dbReference type="EMBL" id="MBA8061149.1"/>
    </source>
</evidence>
<dbReference type="Proteomes" id="UP000591803">
    <property type="component" value="Unassembled WGS sequence"/>
</dbReference>
<protein>
    <submittedName>
        <fullName evidence="2">Autotransporter outer membrane beta-barrel domain-containing protein</fullName>
    </submittedName>
</protein>
<reference evidence="4 5" key="1">
    <citation type="submission" date="2020-06" db="EMBL/GenBank/DDBJ databases">
        <title>REHAB project genomes.</title>
        <authorList>
            <person name="Shaw L.P."/>
        </authorList>
    </citation>
    <scope>NUCLEOTIDE SEQUENCE [LARGE SCALE GENOMIC DNA]</scope>
    <source>
        <strain evidence="2 5">RHBSTW-00116</strain>
        <strain evidence="4">RHBSTW-00398</strain>
    </source>
</reference>
<evidence type="ECO:0000313" key="5">
    <source>
        <dbReference type="Proteomes" id="UP000591803"/>
    </source>
</evidence>
<organism evidence="2 5">
    <name type="scientific">Citrobacter freundii</name>
    <dbReference type="NCBI Taxonomy" id="546"/>
    <lineage>
        <taxon>Bacteria</taxon>
        <taxon>Pseudomonadati</taxon>
        <taxon>Pseudomonadota</taxon>
        <taxon>Gammaproteobacteria</taxon>
        <taxon>Enterobacterales</taxon>
        <taxon>Enterobacteriaceae</taxon>
        <taxon>Citrobacter</taxon>
        <taxon>Citrobacter freundii complex</taxon>
    </lineage>
</organism>
<dbReference type="EMBL" id="CP055538">
    <property type="protein sequence ID" value="QLO12055.1"/>
    <property type="molecule type" value="Genomic_DNA"/>
</dbReference>
<dbReference type="SUPFAM" id="SSF103515">
    <property type="entry name" value="Autotransporter"/>
    <property type="match status" value="1"/>
</dbReference>
<accession>A0A7H9FNM1</accession>
<dbReference type="Gene3D" id="2.40.128.130">
    <property type="entry name" value="Autotransporter beta-domain"/>
    <property type="match status" value="1"/>
</dbReference>
<dbReference type="InterPro" id="IPR036709">
    <property type="entry name" value="Autotransporte_beta_dom_sf"/>
</dbReference>
<dbReference type="GO" id="GO:0019867">
    <property type="term" value="C:outer membrane"/>
    <property type="evidence" value="ECO:0007669"/>
    <property type="project" value="InterPro"/>
</dbReference>
<evidence type="ECO:0000313" key="3">
    <source>
        <dbReference type="EMBL" id="QLO12055.1"/>
    </source>
</evidence>
<dbReference type="NCBIfam" id="TIGR01414">
    <property type="entry name" value="autotrans_barl"/>
    <property type="match status" value="1"/>
</dbReference>
<dbReference type="InterPro" id="IPR006315">
    <property type="entry name" value="OM_autotransptr_brl_dom"/>
</dbReference>
<dbReference type="InterPro" id="IPR005546">
    <property type="entry name" value="Autotransporte_beta"/>
</dbReference>
<dbReference type="Pfam" id="PF03797">
    <property type="entry name" value="Autotransporter"/>
    <property type="match status" value="1"/>
</dbReference>